<keyword evidence="1" id="KW-0732">Signal</keyword>
<keyword evidence="3" id="KW-0378">Hydrolase</keyword>
<protein>
    <submittedName>
        <fullName evidence="3">Serine hydrolase</fullName>
    </submittedName>
</protein>
<dbReference type="Proteomes" id="UP000650081">
    <property type="component" value="Unassembled WGS sequence"/>
</dbReference>
<evidence type="ECO:0000259" key="2">
    <source>
        <dbReference type="Pfam" id="PF13354"/>
    </source>
</evidence>
<comment type="caution">
    <text evidence="3">The sequence shown here is derived from an EMBL/GenBank/DDBJ whole genome shotgun (WGS) entry which is preliminary data.</text>
</comment>
<evidence type="ECO:0000256" key="1">
    <source>
        <dbReference type="SAM" id="SignalP"/>
    </source>
</evidence>
<evidence type="ECO:0000313" key="4">
    <source>
        <dbReference type="Proteomes" id="UP000650081"/>
    </source>
</evidence>
<feature type="signal peptide" evidence="1">
    <location>
        <begin position="1"/>
        <end position="17"/>
    </location>
</feature>
<dbReference type="AlphaFoldDB" id="A0A923T9K8"/>
<dbReference type="SUPFAM" id="SSF56601">
    <property type="entry name" value="beta-lactamase/transpeptidase-like"/>
    <property type="match status" value="1"/>
</dbReference>
<gene>
    <name evidence="3" type="ORF">H9S92_15810</name>
</gene>
<name>A0A923T9K8_9BACT</name>
<sequence>MKTTLLLFASLCLSTLAGQNVLQDLIAANRGTFGEWAADPDKFEIQVLYSEIERGAEGSVRLKTHRWGARDTSQYFYPASSVKLPVAVLALQRLRELGATGLGYQTPLFHGTSTAPASAPQTPAYADPSSPTGLPTVEHYIRKIFLVSDNDAYNRLFEWLGPTYLNQALHRAGISGGRLQHRVGVSGFDTETHAWLNPVRFANGYETLFQVGERHDRYFDPLPQIKGQFRGRGYTNNAGDLVQEPFDFSAKNYLSVRNLHDILLRAVLPEAVPAHQRFQLDSADYALLRLAMGQRPRESTTPAYDKPDNYVKFWIYGDQPEETAIPKRLRIYNKVGWAYGYLTDAAYIVDAETGAEFILVGTIYVNDNGIFNDGVYEYATKGLPFFGELGRAVLDYERKKRR</sequence>
<evidence type="ECO:0000313" key="3">
    <source>
        <dbReference type="EMBL" id="MBC6995634.1"/>
    </source>
</evidence>
<dbReference type="RefSeq" id="WP_187467663.1">
    <property type="nucleotide sequence ID" value="NZ_JACSIT010000141.1"/>
</dbReference>
<feature type="domain" description="Beta-lactamase class A catalytic" evidence="2">
    <location>
        <begin position="62"/>
        <end position="209"/>
    </location>
</feature>
<accession>A0A923T9K8</accession>
<proteinExistence type="predicted"/>
<feature type="chain" id="PRO_5036973051" evidence="1">
    <location>
        <begin position="18"/>
        <end position="402"/>
    </location>
</feature>
<organism evidence="3 4">
    <name type="scientific">Neolewinella lacunae</name>
    <dbReference type="NCBI Taxonomy" id="1517758"/>
    <lineage>
        <taxon>Bacteria</taxon>
        <taxon>Pseudomonadati</taxon>
        <taxon>Bacteroidota</taxon>
        <taxon>Saprospiria</taxon>
        <taxon>Saprospirales</taxon>
        <taxon>Lewinellaceae</taxon>
        <taxon>Neolewinella</taxon>
    </lineage>
</organism>
<dbReference type="InterPro" id="IPR012338">
    <property type="entry name" value="Beta-lactam/transpept-like"/>
</dbReference>
<dbReference type="InterPro" id="IPR045155">
    <property type="entry name" value="Beta-lactam_cat"/>
</dbReference>
<dbReference type="GO" id="GO:0030655">
    <property type="term" value="P:beta-lactam antibiotic catabolic process"/>
    <property type="evidence" value="ECO:0007669"/>
    <property type="project" value="InterPro"/>
</dbReference>
<keyword evidence="4" id="KW-1185">Reference proteome</keyword>
<dbReference type="Gene3D" id="3.40.710.10">
    <property type="entry name" value="DD-peptidase/beta-lactamase superfamily"/>
    <property type="match status" value="1"/>
</dbReference>
<dbReference type="EMBL" id="JACSIT010000141">
    <property type="protein sequence ID" value="MBC6995634.1"/>
    <property type="molecule type" value="Genomic_DNA"/>
</dbReference>
<reference evidence="3" key="1">
    <citation type="submission" date="2020-08" db="EMBL/GenBank/DDBJ databases">
        <title>Lewinella bacteria from marine environments.</title>
        <authorList>
            <person name="Zhong Y."/>
        </authorList>
    </citation>
    <scope>NUCLEOTIDE SEQUENCE</scope>
    <source>
        <strain evidence="3">KCTC 42187</strain>
    </source>
</reference>
<dbReference type="Pfam" id="PF13354">
    <property type="entry name" value="Beta-lactamase2"/>
    <property type="match status" value="1"/>
</dbReference>
<dbReference type="GO" id="GO:0008800">
    <property type="term" value="F:beta-lactamase activity"/>
    <property type="evidence" value="ECO:0007669"/>
    <property type="project" value="InterPro"/>
</dbReference>